<dbReference type="Proteomes" id="UP000248889">
    <property type="component" value="Unassembled WGS sequence"/>
</dbReference>
<feature type="domain" description="SnoaL-like" evidence="1">
    <location>
        <begin position="20"/>
        <end position="114"/>
    </location>
</feature>
<reference evidence="2 3" key="1">
    <citation type="submission" date="2018-06" db="EMBL/GenBank/DDBJ databases">
        <title>Streptacidiphilus pinicola sp. nov., isolated from pine grove soil.</title>
        <authorList>
            <person name="Roh S.G."/>
            <person name="Park S."/>
            <person name="Kim M.-K."/>
            <person name="Yun B.-R."/>
            <person name="Park J."/>
            <person name="Kim M.J."/>
            <person name="Kim Y.S."/>
            <person name="Kim S.B."/>
        </authorList>
    </citation>
    <scope>NUCLEOTIDE SEQUENCE [LARGE SCALE GENOMIC DNA]</scope>
    <source>
        <strain evidence="2 3">MMS16-CNU450</strain>
    </source>
</reference>
<dbReference type="InterPro" id="IPR032710">
    <property type="entry name" value="NTF2-like_dom_sf"/>
</dbReference>
<sequence>MSDNPNIALVRRLYDSGMAPEVTTEIMSPDLVWDITPGFPNSGVYHGWDSVGRDFFGPIMPSYKTFGARAEQFFGDEEGHVFVLGHYHAETKTGNTADVRFIHFWTVADGKLAHLIQAADSHVLQEALKG</sequence>
<dbReference type="EMBL" id="QKYN01000015">
    <property type="protein sequence ID" value="RAG86983.1"/>
    <property type="molecule type" value="Genomic_DNA"/>
</dbReference>
<keyword evidence="3" id="KW-1185">Reference proteome</keyword>
<evidence type="ECO:0000259" key="1">
    <source>
        <dbReference type="Pfam" id="PF12680"/>
    </source>
</evidence>
<proteinExistence type="predicted"/>
<dbReference type="PANTHER" id="PTHR41252:SF1">
    <property type="entry name" value="BLR2505 PROTEIN"/>
    <property type="match status" value="1"/>
</dbReference>
<dbReference type="RefSeq" id="WP_111499350.1">
    <property type="nucleotide sequence ID" value="NZ_QKYN01000015.1"/>
</dbReference>
<gene>
    <name evidence="2" type="ORF">DN069_03695</name>
</gene>
<comment type="caution">
    <text evidence="2">The sequence shown here is derived from an EMBL/GenBank/DDBJ whole genome shotgun (WGS) entry which is preliminary data.</text>
</comment>
<protein>
    <recommendedName>
        <fullName evidence="1">SnoaL-like domain-containing protein</fullName>
    </recommendedName>
</protein>
<dbReference type="Gene3D" id="3.10.450.50">
    <property type="match status" value="1"/>
</dbReference>
<accession>A0A2X0ITP0</accession>
<name>A0A2X0ITP0_9ACTN</name>
<dbReference type="SUPFAM" id="SSF54427">
    <property type="entry name" value="NTF2-like"/>
    <property type="match status" value="1"/>
</dbReference>
<organism evidence="2 3">
    <name type="scientific">Streptacidiphilus pinicola</name>
    <dbReference type="NCBI Taxonomy" id="2219663"/>
    <lineage>
        <taxon>Bacteria</taxon>
        <taxon>Bacillati</taxon>
        <taxon>Actinomycetota</taxon>
        <taxon>Actinomycetes</taxon>
        <taxon>Kitasatosporales</taxon>
        <taxon>Streptomycetaceae</taxon>
        <taxon>Streptacidiphilus</taxon>
    </lineage>
</organism>
<dbReference type="OrthoDB" id="8451859at2"/>
<dbReference type="Pfam" id="PF12680">
    <property type="entry name" value="SnoaL_2"/>
    <property type="match status" value="1"/>
</dbReference>
<evidence type="ECO:0000313" key="2">
    <source>
        <dbReference type="EMBL" id="RAG86983.1"/>
    </source>
</evidence>
<evidence type="ECO:0000313" key="3">
    <source>
        <dbReference type="Proteomes" id="UP000248889"/>
    </source>
</evidence>
<dbReference type="PANTHER" id="PTHR41252">
    <property type="entry name" value="BLR2505 PROTEIN"/>
    <property type="match status" value="1"/>
</dbReference>
<dbReference type="AlphaFoldDB" id="A0A2X0ITP0"/>
<dbReference type="InterPro" id="IPR037401">
    <property type="entry name" value="SnoaL-like"/>
</dbReference>